<protein>
    <recommendedName>
        <fullName evidence="13">C2H2-type domain-containing protein</fullName>
    </recommendedName>
</protein>
<keyword evidence="6" id="KW-0862">Zinc</keyword>
<dbReference type="SUPFAM" id="SSF57667">
    <property type="entry name" value="beta-beta-alpha zinc fingers"/>
    <property type="match status" value="2"/>
</dbReference>
<keyword evidence="3" id="KW-0479">Metal-binding</keyword>
<evidence type="ECO:0000256" key="11">
    <source>
        <dbReference type="PROSITE-ProRule" id="PRU00042"/>
    </source>
</evidence>
<dbReference type="Proteomes" id="UP001627154">
    <property type="component" value="Unassembled WGS sequence"/>
</dbReference>
<dbReference type="PROSITE" id="PS00028">
    <property type="entry name" value="ZINC_FINGER_C2H2_1"/>
    <property type="match status" value="3"/>
</dbReference>
<organism evidence="14 15">
    <name type="scientific">Trichogramma kaykai</name>
    <dbReference type="NCBI Taxonomy" id="54128"/>
    <lineage>
        <taxon>Eukaryota</taxon>
        <taxon>Metazoa</taxon>
        <taxon>Ecdysozoa</taxon>
        <taxon>Arthropoda</taxon>
        <taxon>Hexapoda</taxon>
        <taxon>Insecta</taxon>
        <taxon>Pterygota</taxon>
        <taxon>Neoptera</taxon>
        <taxon>Endopterygota</taxon>
        <taxon>Hymenoptera</taxon>
        <taxon>Apocrita</taxon>
        <taxon>Proctotrupomorpha</taxon>
        <taxon>Chalcidoidea</taxon>
        <taxon>Trichogrammatidae</taxon>
        <taxon>Trichogramma</taxon>
    </lineage>
</organism>
<feature type="compositionally biased region" description="Polar residues" evidence="12">
    <location>
        <begin position="318"/>
        <end position="327"/>
    </location>
</feature>
<feature type="domain" description="C2H2-type" evidence="13">
    <location>
        <begin position="389"/>
        <end position="418"/>
    </location>
</feature>
<evidence type="ECO:0000256" key="12">
    <source>
        <dbReference type="SAM" id="MobiDB-lite"/>
    </source>
</evidence>
<feature type="region of interest" description="Disordered" evidence="12">
    <location>
        <begin position="351"/>
        <end position="379"/>
    </location>
</feature>
<dbReference type="InterPro" id="IPR013087">
    <property type="entry name" value="Znf_C2H2_type"/>
</dbReference>
<dbReference type="GO" id="GO:0005634">
    <property type="term" value="C:nucleus"/>
    <property type="evidence" value="ECO:0007669"/>
    <property type="project" value="UniProtKB-SubCell"/>
</dbReference>
<dbReference type="AlphaFoldDB" id="A0ABD2X739"/>
<feature type="compositionally biased region" description="Low complexity" evidence="12">
    <location>
        <begin position="86"/>
        <end position="108"/>
    </location>
</feature>
<evidence type="ECO:0000256" key="8">
    <source>
        <dbReference type="ARBA" id="ARBA00023125"/>
    </source>
</evidence>
<keyword evidence="4" id="KW-0677">Repeat</keyword>
<feature type="domain" description="C2H2-type" evidence="13">
    <location>
        <begin position="449"/>
        <end position="476"/>
    </location>
</feature>
<evidence type="ECO:0000313" key="14">
    <source>
        <dbReference type="EMBL" id="KAL3400920.1"/>
    </source>
</evidence>
<dbReference type="InterPro" id="IPR036236">
    <property type="entry name" value="Znf_C2H2_sf"/>
</dbReference>
<dbReference type="PANTHER" id="PTHR23235">
    <property type="entry name" value="KRUEPPEL-LIKE TRANSCRIPTION FACTOR"/>
    <property type="match status" value="1"/>
</dbReference>
<evidence type="ECO:0000256" key="1">
    <source>
        <dbReference type="ARBA" id="ARBA00004123"/>
    </source>
</evidence>
<dbReference type="SMART" id="SM00355">
    <property type="entry name" value="ZnF_C2H2"/>
    <property type="match status" value="3"/>
</dbReference>
<dbReference type="Pfam" id="PF00096">
    <property type="entry name" value="zf-C2H2"/>
    <property type="match status" value="2"/>
</dbReference>
<evidence type="ECO:0000313" key="15">
    <source>
        <dbReference type="Proteomes" id="UP001627154"/>
    </source>
</evidence>
<gene>
    <name evidence="14" type="ORF">TKK_006046</name>
</gene>
<keyword evidence="7" id="KW-0805">Transcription regulation</keyword>
<feature type="compositionally biased region" description="Low complexity" evidence="12">
    <location>
        <begin position="351"/>
        <end position="365"/>
    </location>
</feature>
<dbReference type="FunFam" id="3.30.160.60:FF:001480">
    <property type="entry name" value="Si:cabz01071911.3"/>
    <property type="match status" value="1"/>
</dbReference>
<dbReference type="PROSITE" id="PS50157">
    <property type="entry name" value="ZINC_FINGER_C2H2_2"/>
    <property type="match status" value="3"/>
</dbReference>
<evidence type="ECO:0000256" key="4">
    <source>
        <dbReference type="ARBA" id="ARBA00022737"/>
    </source>
</evidence>
<keyword evidence="5 11" id="KW-0863">Zinc-finger</keyword>
<keyword evidence="15" id="KW-1185">Reference proteome</keyword>
<feature type="region of interest" description="Disordered" evidence="12">
    <location>
        <begin position="223"/>
        <end position="275"/>
    </location>
</feature>
<proteinExistence type="inferred from homology"/>
<sequence length="478" mass="52300">MDIGSSQRYTVALIHAKPSPVELDTLLSRNDGHRVDDDDAAKDSAIDEYFEQVGPAACRPSFVAAVVNNSQQQQRGAHQHHHHHGQSSSSSSSSSSGHHSLHQQSSAHVTTLQNNPSDDDVFLRPPLWEDITSSIQKLDPENADMLGQAQTVSHLHVKLENLSDDQIDPMSSPQPVLSPQDIKPDPQSLSQPTLHLLEAPTSSSSYISAANRQQHHRTNAFKLFPCTNNNNPSTNNNNSIHNNCNVSSNSTEQTQATNNNSSNNNNSNNSNGALSSLTFGSMSRLMYVSPLTPPISDPGSPLAGGPSRRTPPPPYPQIQLTTSNNNPANNGLLVGANSNNAASALRLGSSTTTGAASANNTTSGTVGQTGHTTKFNRRNNPELEKRRVHHCDFRGCTKVYTKSSHLKAHQRIHTGEKPYHCHWPDCEWRFARSDELTRHYRKHTGAKPFKCTVCERSFARSDHLALHMKRHAPKLTAK</sequence>
<feature type="region of interest" description="Disordered" evidence="12">
    <location>
        <begin position="69"/>
        <end position="124"/>
    </location>
</feature>
<reference evidence="14 15" key="1">
    <citation type="journal article" date="2024" name="bioRxiv">
        <title>A reference genome for Trichogramma kaykai: A tiny desert-dwelling parasitoid wasp with competing sex-ratio distorters.</title>
        <authorList>
            <person name="Culotta J."/>
            <person name="Lindsey A.R."/>
        </authorList>
    </citation>
    <scope>NUCLEOTIDE SEQUENCE [LARGE SCALE GENOMIC DNA]</scope>
    <source>
        <strain evidence="14 15">KSX58</strain>
    </source>
</reference>
<accession>A0ABD2X739</accession>
<dbReference type="PANTHER" id="PTHR23235:SF166">
    <property type="entry name" value="DENDRITIC ARBOR REDUCTION PROTEIN 1"/>
    <property type="match status" value="1"/>
</dbReference>
<evidence type="ECO:0000256" key="9">
    <source>
        <dbReference type="ARBA" id="ARBA00023163"/>
    </source>
</evidence>
<comment type="similarity">
    <text evidence="2">Belongs to the krueppel C2H2-type zinc-finger protein family.</text>
</comment>
<evidence type="ECO:0000256" key="5">
    <source>
        <dbReference type="ARBA" id="ARBA00022771"/>
    </source>
</evidence>
<dbReference type="Gene3D" id="3.30.160.60">
    <property type="entry name" value="Classic Zinc Finger"/>
    <property type="match status" value="3"/>
</dbReference>
<evidence type="ECO:0000256" key="3">
    <source>
        <dbReference type="ARBA" id="ARBA00022723"/>
    </source>
</evidence>
<feature type="compositionally biased region" description="Low complexity" evidence="12">
    <location>
        <begin position="228"/>
        <end position="275"/>
    </location>
</feature>
<name>A0ABD2X739_9HYME</name>
<comment type="caution">
    <text evidence="14">The sequence shown here is derived from an EMBL/GenBank/DDBJ whole genome shotgun (WGS) entry which is preliminary data.</text>
</comment>
<dbReference type="FunFam" id="3.30.160.60:FF:000018">
    <property type="entry name" value="Krueppel-like factor 15"/>
    <property type="match status" value="1"/>
</dbReference>
<keyword evidence="9" id="KW-0804">Transcription</keyword>
<evidence type="ECO:0000256" key="6">
    <source>
        <dbReference type="ARBA" id="ARBA00022833"/>
    </source>
</evidence>
<keyword evidence="8" id="KW-0238">DNA-binding</keyword>
<feature type="domain" description="C2H2-type" evidence="13">
    <location>
        <begin position="419"/>
        <end position="448"/>
    </location>
</feature>
<comment type="subcellular location">
    <subcellularLocation>
        <location evidence="1">Nucleus</location>
    </subcellularLocation>
</comment>
<evidence type="ECO:0000256" key="10">
    <source>
        <dbReference type="ARBA" id="ARBA00023242"/>
    </source>
</evidence>
<dbReference type="FunFam" id="3.30.160.60:FF:000021">
    <property type="entry name" value="Basic krueppel-like factor 3"/>
    <property type="match status" value="1"/>
</dbReference>
<evidence type="ECO:0000256" key="2">
    <source>
        <dbReference type="ARBA" id="ARBA00006991"/>
    </source>
</evidence>
<dbReference type="GO" id="GO:0003677">
    <property type="term" value="F:DNA binding"/>
    <property type="evidence" value="ECO:0007669"/>
    <property type="project" value="UniProtKB-KW"/>
</dbReference>
<feature type="region of interest" description="Disordered" evidence="12">
    <location>
        <begin position="290"/>
        <end position="330"/>
    </location>
</feature>
<feature type="region of interest" description="Disordered" evidence="12">
    <location>
        <begin position="165"/>
        <end position="190"/>
    </location>
</feature>
<keyword evidence="10" id="KW-0539">Nucleus</keyword>
<evidence type="ECO:0000256" key="7">
    <source>
        <dbReference type="ARBA" id="ARBA00023015"/>
    </source>
</evidence>
<evidence type="ECO:0000259" key="13">
    <source>
        <dbReference type="PROSITE" id="PS50157"/>
    </source>
</evidence>
<dbReference type="GO" id="GO:0008270">
    <property type="term" value="F:zinc ion binding"/>
    <property type="evidence" value="ECO:0007669"/>
    <property type="project" value="UniProtKB-KW"/>
</dbReference>
<dbReference type="EMBL" id="JBJJXI010000050">
    <property type="protein sequence ID" value="KAL3400920.1"/>
    <property type="molecule type" value="Genomic_DNA"/>
</dbReference>